<evidence type="ECO:0000313" key="3">
    <source>
        <dbReference type="Proteomes" id="UP000061660"/>
    </source>
</evidence>
<keyword evidence="1" id="KW-0732">Signal</keyword>
<gene>
    <name evidence="2" type="ORF">IJ22_03490</name>
</gene>
<keyword evidence="3" id="KW-1185">Reference proteome</keyword>
<dbReference type="RefSeq" id="WP_062406795.1">
    <property type="nucleotide sequence ID" value="NZ_CP013652.1"/>
</dbReference>
<dbReference type="PATRIC" id="fig|162209.4.peg.369"/>
<dbReference type="Proteomes" id="UP000061660">
    <property type="component" value="Chromosome"/>
</dbReference>
<dbReference type="PROSITE" id="PS51272">
    <property type="entry name" value="SLH"/>
    <property type="match status" value="3"/>
</dbReference>
<dbReference type="Pfam" id="PF00395">
    <property type="entry name" value="SLH"/>
    <property type="match status" value="3"/>
</dbReference>
<dbReference type="InterPro" id="IPR001119">
    <property type="entry name" value="SLH_dom"/>
</dbReference>
<dbReference type="OrthoDB" id="185675at2"/>
<evidence type="ECO:0000313" key="2">
    <source>
        <dbReference type="EMBL" id="ALS20738.1"/>
    </source>
</evidence>
<protein>
    <submittedName>
        <fullName evidence="2">SLH domain-containing protein</fullName>
    </submittedName>
</protein>
<dbReference type="InterPro" id="IPR014755">
    <property type="entry name" value="Cu-Rt/internalin_Ig-like"/>
</dbReference>
<dbReference type="PANTHER" id="PTHR43308">
    <property type="entry name" value="OUTER MEMBRANE PROTEIN ALPHA-RELATED"/>
    <property type="match status" value="1"/>
</dbReference>
<dbReference type="KEGG" id="pnp:IJ22_03490"/>
<dbReference type="PANTHER" id="PTHR43308:SF5">
    <property type="entry name" value="S-LAYER PROTEIN _ PEPTIDOGLYCAN ENDO-BETA-N-ACETYLGLUCOSAMINIDASE"/>
    <property type="match status" value="1"/>
</dbReference>
<reference evidence="3" key="1">
    <citation type="submission" date="2015-12" db="EMBL/GenBank/DDBJ databases">
        <title>Complete genome sequences of two moderately thermophilic Paenibacillus species.</title>
        <authorList>
            <person name="Butler R.III."/>
            <person name="Wang J."/>
            <person name="Stark B.C."/>
            <person name="Pombert J.-F."/>
        </authorList>
    </citation>
    <scope>NUCLEOTIDE SEQUENCE [LARGE SCALE GENOMIC DNA]</scope>
    <source>
        <strain evidence="3">32O-Y</strain>
    </source>
</reference>
<dbReference type="InterPro" id="IPR051465">
    <property type="entry name" value="Cell_Envelope_Struct_Comp"/>
</dbReference>
<proteinExistence type="predicted"/>
<sequence length="540" mass="56473" precursor="true">MGYKSRLWKRTFLMSALVSMVATAEVSANVAFSDLNESYAAAEISRLAEAGFLNGYEDGTFRPAQAVTRADLAKILVLSLKLAEDPEAASEFEDVPEDAWYRGYVGALAKSGITRGTSQAAFSPNEPVTREQIAGFFIRAFGLEDKAGKLALEVPFTDIDQVSDWAKPYVALAYHIGFIQGIANADGTLRFAPGEHTQRQALARLAFEFNFNRDSFIEAANRIAKEPSGPAGSGTGAPKTPPGSSAGGGTGSTTAPGSIAVQQLTAIDQTTVEVTFNLAVSTVSSSDFAFDNGLTVQNASLKEGSGGKVIVLTTSTQTRGTVYTLSYKGRDSGVTVTGALPVREIQAAVDAIEALPSVDQLTLSHKQAVTEAREKVEAAKSKGAVDTDFANLNLLQEAEAKITDLESSGSQPESGQWIQSAFANIGGQRIAAEIGEDNVISFTLPGSIADSDRFTGFSIQASPDVQSISVTAMGMTKSIAFDQGTVHIDVSQILGGADPQGDGVSVSTLRSLAGGTALSIPATVTLQSGGTKQLTLVFNP</sequence>
<dbReference type="Gene3D" id="2.60.40.1220">
    <property type="match status" value="1"/>
</dbReference>
<dbReference type="EMBL" id="CP013652">
    <property type="protein sequence ID" value="ALS20738.1"/>
    <property type="molecule type" value="Genomic_DNA"/>
</dbReference>
<accession>A0A0U2KVV2</accession>
<name>A0A0U2KVV2_9BACL</name>
<dbReference type="STRING" id="162209.IJ22_03490"/>
<reference evidence="2 3" key="2">
    <citation type="journal article" date="2016" name="Genome Announc.">
        <title>Complete Genome Sequences of Two Interactive Moderate Thermophiles, Paenibacillus napthalenovorans 32O-Y and Paenibacillus sp. 32O-W.</title>
        <authorList>
            <person name="Butler R.R.III."/>
            <person name="Wang J."/>
            <person name="Stark B.C."/>
            <person name="Pombert J.F."/>
        </authorList>
    </citation>
    <scope>NUCLEOTIDE SEQUENCE [LARGE SCALE GENOMIC DNA]</scope>
    <source>
        <strain evidence="2 3">32O-Y</strain>
    </source>
</reference>
<evidence type="ECO:0000256" key="1">
    <source>
        <dbReference type="ARBA" id="ARBA00022729"/>
    </source>
</evidence>
<organism evidence="2 3">
    <name type="scientific">Paenibacillus naphthalenovorans</name>
    <dbReference type="NCBI Taxonomy" id="162209"/>
    <lineage>
        <taxon>Bacteria</taxon>
        <taxon>Bacillati</taxon>
        <taxon>Bacillota</taxon>
        <taxon>Bacilli</taxon>
        <taxon>Bacillales</taxon>
        <taxon>Paenibacillaceae</taxon>
        <taxon>Paenibacillus</taxon>
    </lineage>
</organism>
<dbReference type="AlphaFoldDB" id="A0A0U2KVV2"/>